<gene>
    <name evidence="2" type="ORF">GCM10023198_50590</name>
</gene>
<evidence type="ECO:0000256" key="1">
    <source>
        <dbReference type="SAM" id="MobiDB-lite"/>
    </source>
</evidence>
<evidence type="ECO:0000313" key="3">
    <source>
        <dbReference type="Proteomes" id="UP001500843"/>
    </source>
</evidence>
<keyword evidence="3" id="KW-1185">Reference proteome</keyword>
<feature type="region of interest" description="Disordered" evidence="1">
    <location>
        <begin position="1"/>
        <end position="20"/>
    </location>
</feature>
<accession>A0ABP8Y644</accession>
<sequence length="223" mass="25063">MVRNEGEQAMEQQEESWRPWDEDQVFTFPEREDWIFWVTGMGGGEGAEEIAATREWGVGNPAVIGAIRAMDQDAVEDGDGTAWGAGVWLPAEHDHEVRVGVLIKTFPDRGNVKKAYRKFRKQAARVPQLPGVTISSYDVGEGEVDLGPFVEQVIDTVNEAGELYLYWFYTFFSDAKDEVVRLEFRSVYAHLLDEIEEQIGDLLSHAFYGVEPGSALSKELGLE</sequence>
<evidence type="ECO:0000313" key="2">
    <source>
        <dbReference type="EMBL" id="GAA4720550.1"/>
    </source>
</evidence>
<dbReference type="EMBL" id="BAABHM010000035">
    <property type="protein sequence ID" value="GAA4720550.1"/>
    <property type="molecule type" value="Genomic_DNA"/>
</dbReference>
<organism evidence="2 3">
    <name type="scientific">Promicromonospora umidemergens</name>
    <dbReference type="NCBI Taxonomy" id="629679"/>
    <lineage>
        <taxon>Bacteria</taxon>
        <taxon>Bacillati</taxon>
        <taxon>Actinomycetota</taxon>
        <taxon>Actinomycetes</taxon>
        <taxon>Micrococcales</taxon>
        <taxon>Promicromonosporaceae</taxon>
        <taxon>Promicromonospora</taxon>
    </lineage>
</organism>
<reference evidence="3" key="1">
    <citation type="journal article" date="2019" name="Int. J. Syst. Evol. Microbiol.">
        <title>The Global Catalogue of Microorganisms (GCM) 10K type strain sequencing project: providing services to taxonomists for standard genome sequencing and annotation.</title>
        <authorList>
            <consortium name="The Broad Institute Genomics Platform"/>
            <consortium name="The Broad Institute Genome Sequencing Center for Infectious Disease"/>
            <person name="Wu L."/>
            <person name="Ma J."/>
        </authorList>
    </citation>
    <scope>NUCLEOTIDE SEQUENCE [LARGE SCALE GENOMIC DNA]</scope>
    <source>
        <strain evidence="3">JCM 17975</strain>
    </source>
</reference>
<evidence type="ECO:0008006" key="4">
    <source>
        <dbReference type="Google" id="ProtNLM"/>
    </source>
</evidence>
<proteinExistence type="predicted"/>
<comment type="caution">
    <text evidence="2">The sequence shown here is derived from an EMBL/GenBank/DDBJ whole genome shotgun (WGS) entry which is preliminary data.</text>
</comment>
<protein>
    <recommendedName>
        <fullName evidence="4">Chlorite dismutase</fullName>
    </recommendedName>
</protein>
<dbReference type="Proteomes" id="UP001500843">
    <property type="component" value="Unassembled WGS sequence"/>
</dbReference>
<name>A0ABP8Y644_9MICO</name>